<evidence type="ECO:0000313" key="5">
    <source>
        <dbReference type="EMBL" id="WZP06853.1"/>
    </source>
</evidence>
<keyword evidence="3" id="KW-0472">Membrane</keyword>
<keyword evidence="3" id="KW-0812">Transmembrane</keyword>
<dbReference type="RefSeq" id="WP_009331607.1">
    <property type="nucleotide sequence ID" value="NZ_CP151651.1"/>
</dbReference>
<evidence type="ECO:0000256" key="1">
    <source>
        <dbReference type="ARBA" id="ARBA00004613"/>
    </source>
</evidence>
<dbReference type="SUPFAM" id="SSF88713">
    <property type="entry name" value="Glycoside hydrolase/deacetylase"/>
    <property type="match status" value="1"/>
</dbReference>
<dbReference type="EMBL" id="CP151651">
    <property type="protein sequence ID" value="WZP06853.1"/>
    <property type="molecule type" value="Genomic_DNA"/>
</dbReference>
<dbReference type="Pfam" id="PF01522">
    <property type="entry name" value="Polysacc_deac_1"/>
    <property type="match status" value="1"/>
</dbReference>
<keyword evidence="2" id="KW-0732">Signal</keyword>
<dbReference type="PANTHER" id="PTHR34216">
    <property type="match status" value="1"/>
</dbReference>
<keyword evidence="6" id="KW-1185">Reference proteome</keyword>
<gene>
    <name evidence="5" type="ORF">AADC60_22795</name>
</gene>
<protein>
    <submittedName>
        <fullName evidence="5">Polysaccharide deacetylase family protein</fullName>
    </submittedName>
</protein>
<dbReference type="Gene3D" id="3.20.20.370">
    <property type="entry name" value="Glycoside hydrolase/deacetylase"/>
    <property type="match status" value="1"/>
</dbReference>
<keyword evidence="3" id="KW-1133">Transmembrane helix</keyword>
<evidence type="ECO:0000256" key="3">
    <source>
        <dbReference type="SAM" id="Phobius"/>
    </source>
</evidence>
<evidence type="ECO:0000256" key="2">
    <source>
        <dbReference type="ARBA" id="ARBA00022729"/>
    </source>
</evidence>
<feature type="transmembrane region" description="Helical" evidence="3">
    <location>
        <begin position="20"/>
        <end position="42"/>
    </location>
</feature>
<dbReference type="InterPro" id="IPR011330">
    <property type="entry name" value="Glyco_hydro/deAcase_b/a-brl"/>
</dbReference>
<name>A0ABZ2ZFJ2_9BACI</name>
<organism evidence="5 6">
    <name type="scientific">Cytobacillus pseudoceanisediminis</name>
    <dbReference type="NCBI Taxonomy" id="3051614"/>
    <lineage>
        <taxon>Bacteria</taxon>
        <taxon>Bacillati</taxon>
        <taxon>Bacillota</taxon>
        <taxon>Bacilli</taxon>
        <taxon>Bacillales</taxon>
        <taxon>Bacillaceae</taxon>
        <taxon>Cytobacillus</taxon>
    </lineage>
</organism>
<proteinExistence type="predicted"/>
<comment type="subcellular location">
    <subcellularLocation>
        <location evidence="1">Secreted</location>
    </subcellularLocation>
</comment>
<reference evidence="5 6" key="1">
    <citation type="submission" date="2024-04" db="EMBL/GenBank/DDBJ databases">
        <title>Screening of coral probiotics and analysis of their probiotic properties.</title>
        <authorList>
            <person name="Wang S."/>
        </authorList>
    </citation>
    <scope>NUCLEOTIDE SEQUENCE [LARGE SCALE GENOMIC DNA]</scope>
    <source>
        <strain evidence="5 6">GXU-Z9</strain>
    </source>
</reference>
<feature type="domain" description="NodB homology" evidence="4">
    <location>
        <begin position="111"/>
        <end position="203"/>
    </location>
</feature>
<dbReference type="InterPro" id="IPR002509">
    <property type="entry name" value="NODB_dom"/>
</dbReference>
<sequence length="583" mass="67260">MLSHSGESKFKHHKKDRRKAVRAIIQIAALAFLSVIIIRSVFITDTFDPLSEDKMINSEGFIALSYFGVDRSGSPKYISKDEIRKQLTTLKEQGFETISQQQIIDFYQKGKPLPEKALFLSFEDGRNDSSIFSQRTLEKLNYKATMFTYADKMSTKDTKFLKPNHLSQMIKSGYWELGSNGYRLTYINIFNHKGQYLGEIEENRVPNKTSIEYYNHYLMDFLRDEYMIPKETRAEMEKRISSDYRLMNSIYKKHFGKMPKAYAIMHANSLYNDMHPSVESVNEKMIKENFAIHFNRELNSYNSKEDNIYNLKRLQVAPYWPTNHLLMKIQNDSKKSLDFVPGDKKTSSRWTVTNGVGEFDQDKIILTSKPGEEVRATLNEGLPSSFTASFDLKGNVMGKQTVYIQGSGQEYVKLALEKNKLFAYHKKKQEAEKLIFSQHLKEIKWSGEDYAFNKATNYDYLDTQEGSRIHKDEYPSTLKNDHHLILTLDKTSLKVEINNQSLPSIDLPFGNSSYSLILGGSNIAQQTVHEAYSDNIYDSIIEDVTIQTEGKNVYTVSGSRIETLLREISKIGSNVVDFFIDTF</sequence>
<dbReference type="PANTHER" id="PTHR34216:SF3">
    <property type="entry name" value="POLY-BETA-1,6-N-ACETYL-D-GLUCOSAMINE N-DEACETYLASE"/>
    <property type="match status" value="1"/>
</dbReference>
<evidence type="ECO:0000259" key="4">
    <source>
        <dbReference type="Pfam" id="PF01522"/>
    </source>
</evidence>
<dbReference type="InterPro" id="IPR051398">
    <property type="entry name" value="Polysacch_Deacetylase"/>
</dbReference>
<evidence type="ECO:0000313" key="6">
    <source>
        <dbReference type="Proteomes" id="UP001472074"/>
    </source>
</evidence>
<accession>A0ABZ2ZFJ2</accession>
<dbReference type="Proteomes" id="UP001472074">
    <property type="component" value="Chromosome"/>
</dbReference>